<dbReference type="EMBL" id="JAUIRO010000008">
    <property type="protein sequence ID" value="KAK0703124.1"/>
    <property type="molecule type" value="Genomic_DNA"/>
</dbReference>
<dbReference type="RefSeq" id="XP_060289983.1">
    <property type="nucleotide sequence ID" value="XM_060435324.1"/>
</dbReference>
<organism evidence="1 2">
    <name type="scientific">Lasiosphaeria miniovina</name>
    <dbReference type="NCBI Taxonomy" id="1954250"/>
    <lineage>
        <taxon>Eukaryota</taxon>
        <taxon>Fungi</taxon>
        <taxon>Dikarya</taxon>
        <taxon>Ascomycota</taxon>
        <taxon>Pezizomycotina</taxon>
        <taxon>Sordariomycetes</taxon>
        <taxon>Sordariomycetidae</taxon>
        <taxon>Sordariales</taxon>
        <taxon>Lasiosphaeriaceae</taxon>
        <taxon>Lasiosphaeria</taxon>
    </lineage>
</organism>
<dbReference type="AlphaFoldDB" id="A0AA39ZT10"/>
<dbReference type="Proteomes" id="UP001172101">
    <property type="component" value="Unassembled WGS sequence"/>
</dbReference>
<accession>A0AA39ZT10</accession>
<dbReference type="GeneID" id="85318594"/>
<gene>
    <name evidence="1" type="ORF">B0T26DRAFT_490736</name>
</gene>
<comment type="caution">
    <text evidence="1">The sequence shown here is derived from an EMBL/GenBank/DDBJ whole genome shotgun (WGS) entry which is preliminary data.</text>
</comment>
<protein>
    <submittedName>
        <fullName evidence="1">Uncharacterized protein</fullName>
    </submittedName>
</protein>
<evidence type="ECO:0000313" key="2">
    <source>
        <dbReference type="Proteomes" id="UP001172101"/>
    </source>
</evidence>
<evidence type="ECO:0000313" key="1">
    <source>
        <dbReference type="EMBL" id="KAK0703124.1"/>
    </source>
</evidence>
<proteinExistence type="predicted"/>
<keyword evidence="2" id="KW-1185">Reference proteome</keyword>
<name>A0AA39ZT10_9PEZI</name>
<sequence length="178" mass="18986">MSSAVSCRSVLLPATAPIQLVALIPPPPPSLAAHLNHDSLPSPRSGVTASQLEPAVLQFASLSPFPPSECYPGALLRRRYYDQSRTVCLTRSFAHSLVRCAARLSLQSVCQSVSQSVSQSVCLGRNCWVRPLPLGYLSIRLSGGEVALGLLMGREDRCEPELGLGRLPHAAARGQVCS</sequence>
<reference evidence="1" key="1">
    <citation type="submission" date="2023-06" db="EMBL/GenBank/DDBJ databases">
        <title>Genome-scale phylogeny and comparative genomics of the fungal order Sordariales.</title>
        <authorList>
            <consortium name="Lawrence Berkeley National Laboratory"/>
            <person name="Hensen N."/>
            <person name="Bonometti L."/>
            <person name="Westerberg I."/>
            <person name="Brannstrom I.O."/>
            <person name="Guillou S."/>
            <person name="Cros-Aarteil S."/>
            <person name="Calhoun S."/>
            <person name="Haridas S."/>
            <person name="Kuo A."/>
            <person name="Mondo S."/>
            <person name="Pangilinan J."/>
            <person name="Riley R."/>
            <person name="LaButti K."/>
            <person name="Andreopoulos B."/>
            <person name="Lipzen A."/>
            <person name="Chen C."/>
            <person name="Yanf M."/>
            <person name="Daum C."/>
            <person name="Ng V."/>
            <person name="Clum A."/>
            <person name="Steindorff A."/>
            <person name="Ohm R."/>
            <person name="Martin F."/>
            <person name="Silar P."/>
            <person name="Natvig D."/>
            <person name="Lalanne C."/>
            <person name="Gautier V."/>
            <person name="Ament-velasquez S.L."/>
            <person name="Kruys A."/>
            <person name="Hutchinson M.I."/>
            <person name="Powell A.J."/>
            <person name="Barry K."/>
            <person name="Miller A.N."/>
            <person name="Grigoriev I.V."/>
            <person name="Debuchy R."/>
            <person name="Gladieux P."/>
            <person name="Thoren M.H."/>
            <person name="Johannesson H."/>
        </authorList>
    </citation>
    <scope>NUCLEOTIDE SEQUENCE</scope>
    <source>
        <strain evidence="1">SMH2392-1A</strain>
    </source>
</reference>